<dbReference type="RefSeq" id="WP_203658078.1">
    <property type="nucleotide sequence ID" value="NZ_BAAAZM010000009.1"/>
</dbReference>
<protein>
    <submittedName>
        <fullName evidence="1">Uncharacterized protein</fullName>
    </submittedName>
</protein>
<proteinExistence type="predicted"/>
<evidence type="ECO:0000313" key="2">
    <source>
        <dbReference type="Proteomes" id="UP000612808"/>
    </source>
</evidence>
<accession>A0A8J3NCN9</accession>
<name>A0A8J3NCN9_9ACTN</name>
<comment type="caution">
    <text evidence="1">The sequence shown here is derived from an EMBL/GenBank/DDBJ whole genome shotgun (WGS) entry which is preliminary data.</text>
</comment>
<sequence length="160" mass="16467">MRLADPSARPEIDALADGLHQLALAATAGAARLRAGGDPADVVDQIGAVLEPAYLATVEACRSYGRAGGSPAPATALPAVTGAELPGLFVLWRHRDLTGQSGTGVVLFGLSFPGGPVVTRWRGVTTGIYQLGVWNSVDEVVAVHGHHGATDVVWLFNPPA</sequence>
<dbReference type="Proteomes" id="UP000612808">
    <property type="component" value="Unassembled WGS sequence"/>
</dbReference>
<evidence type="ECO:0000313" key="1">
    <source>
        <dbReference type="EMBL" id="GID12095.1"/>
    </source>
</evidence>
<reference evidence="1" key="1">
    <citation type="submission" date="2021-01" db="EMBL/GenBank/DDBJ databases">
        <title>Whole genome shotgun sequence of Actinocatenispora rupis NBRC 107355.</title>
        <authorList>
            <person name="Komaki H."/>
            <person name="Tamura T."/>
        </authorList>
    </citation>
    <scope>NUCLEOTIDE SEQUENCE</scope>
    <source>
        <strain evidence="1">NBRC 107355</strain>
    </source>
</reference>
<dbReference type="EMBL" id="BOMB01000016">
    <property type="protein sequence ID" value="GID12095.1"/>
    <property type="molecule type" value="Genomic_DNA"/>
</dbReference>
<keyword evidence="2" id="KW-1185">Reference proteome</keyword>
<dbReference type="AlphaFoldDB" id="A0A8J3NCN9"/>
<gene>
    <name evidence="1" type="ORF">Aru02nite_29840</name>
</gene>
<organism evidence="1 2">
    <name type="scientific">Actinocatenispora rupis</name>
    <dbReference type="NCBI Taxonomy" id="519421"/>
    <lineage>
        <taxon>Bacteria</taxon>
        <taxon>Bacillati</taxon>
        <taxon>Actinomycetota</taxon>
        <taxon>Actinomycetes</taxon>
        <taxon>Micromonosporales</taxon>
        <taxon>Micromonosporaceae</taxon>
        <taxon>Actinocatenispora</taxon>
    </lineage>
</organism>